<dbReference type="PANTHER" id="PTHR46943">
    <property type="entry name" value="PENTRAXIN-RELATED PROTEIN PTX3"/>
    <property type="match status" value="1"/>
</dbReference>
<reference evidence="5 6" key="1">
    <citation type="submission" date="2023-05" db="EMBL/GenBank/DDBJ databases">
        <title>Actinoplanes sp. NEAU-A12 genome sequencing.</title>
        <authorList>
            <person name="Wang Z.-S."/>
        </authorList>
    </citation>
    <scope>NUCLEOTIDE SEQUENCE [LARGE SCALE GENOMIC DNA]</scope>
    <source>
        <strain evidence="5 6">NEAU-A12</strain>
    </source>
</reference>
<keyword evidence="6" id="KW-1185">Reference proteome</keyword>
<dbReference type="InterPro" id="IPR006558">
    <property type="entry name" value="LamG-like"/>
</dbReference>
<dbReference type="InterPro" id="IPR036426">
    <property type="entry name" value="Bulb-type_lectin_dom_sf"/>
</dbReference>
<dbReference type="SUPFAM" id="SSF49899">
    <property type="entry name" value="Concanavalin A-like lectins/glucanases"/>
    <property type="match status" value="1"/>
</dbReference>
<keyword evidence="2" id="KW-1015">Disulfide bond</keyword>
<dbReference type="InterPro" id="IPR042837">
    <property type="entry name" value="PTX3"/>
</dbReference>
<evidence type="ECO:0000259" key="4">
    <source>
        <dbReference type="PROSITE" id="PS50927"/>
    </source>
</evidence>
<evidence type="ECO:0000256" key="2">
    <source>
        <dbReference type="ARBA" id="ARBA00023157"/>
    </source>
</evidence>
<evidence type="ECO:0000256" key="1">
    <source>
        <dbReference type="ARBA" id="ARBA00022729"/>
    </source>
</evidence>
<sequence length="305" mass="33125">SEYGRSAVKTGTTPPDGDGNELTLWQDRQVLRTDQSYTVSVWAMLDTTGATGSRTIIAQRGAHESAFWLRYHPATGKWVFTVGLQDAPNVDNKTTMFQATSTSDAVAGVWTHLTAVYDAGAKRTRIYVNGVREAVTSLPAAPFDATGSLLVGQTLYHGALTDQWRGGIDDIAVFQGAMTDAAVALMYKQQTSGGSAVNVLNKNETMHAGDVLRSSDNLYQVRMQTDGNLVLYRQGTAIWSPNTWGNPGAYTVMQGDGNLVTYRANGTPAWDSATHGTAADRLVLFDDGRLELHDPAGRMIWKRPY</sequence>
<comment type="caution">
    <text evidence="5">The sequence shown here is derived from an EMBL/GenBank/DDBJ whole genome shotgun (WGS) entry which is preliminary data.</text>
</comment>
<feature type="non-terminal residue" evidence="5">
    <location>
        <position position="1"/>
    </location>
</feature>
<dbReference type="Gene3D" id="2.90.10.10">
    <property type="entry name" value="Bulb-type lectin domain"/>
    <property type="match status" value="2"/>
</dbReference>
<dbReference type="Gene3D" id="2.60.120.200">
    <property type="match status" value="1"/>
</dbReference>
<proteinExistence type="predicted"/>
<organism evidence="5 6">
    <name type="scientific">Actinoplanes sandaracinus</name>
    <dbReference type="NCBI Taxonomy" id="3045177"/>
    <lineage>
        <taxon>Bacteria</taxon>
        <taxon>Bacillati</taxon>
        <taxon>Actinomycetota</taxon>
        <taxon>Actinomycetes</taxon>
        <taxon>Micromonosporales</taxon>
        <taxon>Micromonosporaceae</taxon>
        <taxon>Actinoplanes</taxon>
    </lineage>
</organism>
<gene>
    <name evidence="5" type="ORF">QLQ12_46805</name>
</gene>
<evidence type="ECO:0000313" key="5">
    <source>
        <dbReference type="EMBL" id="MDI6106090.1"/>
    </source>
</evidence>
<dbReference type="PROSITE" id="PS50927">
    <property type="entry name" value="BULB_LECTIN"/>
    <property type="match status" value="1"/>
</dbReference>
<dbReference type="SUPFAM" id="SSF51110">
    <property type="entry name" value="alpha-D-mannose-specific plant lectins"/>
    <property type="match status" value="1"/>
</dbReference>
<feature type="region of interest" description="Disordered" evidence="3">
    <location>
        <begin position="1"/>
        <end position="21"/>
    </location>
</feature>
<dbReference type="InterPro" id="IPR013320">
    <property type="entry name" value="ConA-like_dom_sf"/>
</dbReference>
<dbReference type="PANTHER" id="PTHR46943:SF1">
    <property type="entry name" value="PENTRAXIN-RELATED PROTEIN PTX3"/>
    <property type="match status" value="1"/>
</dbReference>
<dbReference type="Pfam" id="PF13385">
    <property type="entry name" value="Laminin_G_3"/>
    <property type="match status" value="1"/>
</dbReference>
<dbReference type="EMBL" id="JASCTH010000095">
    <property type="protein sequence ID" value="MDI6106090.1"/>
    <property type="molecule type" value="Genomic_DNA"/>
</dbReference>
<feature type="domain" description="Bulb-type lectin" evidence="4">
    <location>
        <begin position="197"/>
        <end position="305"/>
    </location>
</feature>
<protein>
    <submittedName>
        <fullName evidence="5">LamG domain-containing protein</fullName>
    </submittedName>
</protein>
<name>A0ABT6X257_9ACTN</name>
<keyword evidence="1" id="KW-0732">Signal</keyword>
<accession>A0ABT6X257</accession>
<evidence type="ECO:0000256" key="3">
    <source>
        <dbReference type="SAM" id="MobiDB-lite"/>
    </source>
</evidence>
<dbReference type="InterPro" id="IPR001480">
    <property type="entry name" value="Bulb-type_lectin_dom"/>
</dbReference>
<dbReference type="Proteomes" id="UP001241758">
    <property type="component" value="Unassembled WGS sequence"/>
</dbReference>
<dbReference type="RefSeq" id="WP_328518358.1">
    <property type="nucleotide sequence ID" value="NZ_JASCTH010000095.1"/>
</dbReference>
<dbReference type="SMART" id="SM00560">
    <property type="entry name" value="LamGL"/>
    <property type="match status" value="1"/>
</dbReference>
<dbReference type="SMART" id="SM00108">
    <property type="entry name" value="B_lectin"/>
    <property type="match status" value="1"/>
</dbReference>
<evidence type="ECO:0000313" key="6">
    <source>
        <dbReference type="Proteomes" id="UP001241758"/>
    </source>
</evidence>